<keyword evidence="2" id="KW-1003">Cell membrane</keyword>
<keyword evidence="5 6" id="KW-0472">Membrane</keyword>
<dbReference type="PANTHER" id="PTHR39087:SF2">
    <property type="entry name" value="UPF0104 MEMBRANE PROTEIN MJ1595"/>
    <property type="match status" value="1"/>
</dbReference>
<proteinExistence type="predicted"/>
<sequence length="322" mass="35615">MKKISRTLIGAVVAVFFVWLIFKNVNFHDLIVSFKQVKIPYIAGVIFVFFAGYCCRLERWRLMLLQENPRLQWKNCSGPLMASVAANNILPFRAGDILRAFAFNSRLEISASTSLTSLFVERLLDLLMVVSSLGIALTYFGMDSSALVGVEGSVLIFAAIAILFLLFFPGTFKKPAFFIADLIYKLNTRLGTKFKEELLKIFVALGHTSQRTTIIKLVLWSFIAWISEGLVFWFVALSLPDISNDLASWVALPVGTLATVIPSTPGYVGTFDYFTAQSMIAMGNSTTSSVAFAFIVHAVLWLPPSLAGGIYLIANPIKIPKN</sequence>
<dbReference type="PANTHER" id="PTHR39087">
    <property type="entry name" value="UPF0104 MEMBRANE PROTEIN MJ1595"/>
    <property type="match status" value="1"/>
</dbReference>
<evidence type="ECO:0000256" key="1">
    <source>
        <dbReference type="ARBA" id="ARBA00004651"/>
    </source>
</evidence>
<organism evidence="7 8">
    <name type="scientific">Deefgea chitinilytica</name>
    <dbReference type="NCBI Taxonomy" id="570276"/>
    <lineage>
        <taxon>Bacteria</taxon>
        <taxon>Pseudomonadati</taxon>
        <taxon>Pseudomonadota</taxon>
        <taxon>Betaproteobacteria</taxon>
        <taxon>Neisseriales</taxon>
        <taxon>Chitinibacteraceae</taxon>
        <taxon>Deefgea</taxon>
    </lineage>
</organism>
<accession>A0ABS2C962</accession>
<evidence type="ECO:0000256" key="4">
    <source>
        <dbReference type="ARBA" id="ARBA00022989"/>
    </source>
</evidence>
<evidence type="ECO:0000256" key="6">
    <source>
        <dbReference type="SAM" id="Phobius"/>
    </source>
</evidence>
<dbReference type="EMBL" id="WOFE01000001">
    <property type="protein sequence ID" value="MBM5570023.1"/>
    <property type="molecule type" value="Genomic_DNA"/>
</dbReference>
<comment type="caution">
    <text evidence="7">The sequence shown here is derived from an EMBL/GenBank/DDBJ whole genome shotgun (WGS) entry which is preliminary data.</text>
</comment>
<name>A0ABS2C962_9NEIS</name>
<evidence type="ECO:0000313" key="7">
    <source>
        <dbReference type="EMBL" id="MBM5570023.1"/>
    </source>
</evidence>
<protein>
    <submittedName>
        <fullName evidence="7">Flippase-like domain-containing protein</fullName>
    </submittedName>
</protein>
<dbReference type="Proteomes" id="UP001195660">
    <property type="component" value="Unassembled WGS sequence"/>
</dbReference>
<keyword evidence="8" id="KW-1185">Reference proteome</keyword>
<dbReference type="NCBIfam" id="TIGR00374">
    <property type="entry name" value="flippase-like domain"/>
    <property type="match status" value="1"/>
</dbReference>
<feature type="transmembrane region" description="Helical" evidence="6">
    <location>
        <begin position="37"/>
        <end position="55"/>
    </location>
</feature>
<keyword evidence="3 6" id="KW-0812">Transmembrane</keyword>
<feature type="transmembrane region" description="Helical" evidence="6">
    <location>
        <begin position="217"/>
        <end position="239"/>
    </location>
</feature>
<evidence type="ECO:0000313" key="8">
    <source>
        <dbReference type="Proteomes" id="UP001195660"/>
    </source>
</evidence>
<feature type="transmembrane region" description="Helical" evidence="6">
    <location>
        <begin position="146"/>
        <end position="168"/>
    </location>
</feature>
<evidence type="ECO:0000256" key="5">
    <source>
        <dbReference type="ARBA" id="ARBA00023136"/>
    </source>
</evidence>
<keyword evidence="4 6" id="KW-1133">Transmembrane helix</keyword>
<evidence type="ECO:0000256" key="3">
    <source>
        <dbReference type="ARBA" id="ARBA00022692"/>
    </source>
</evidence>
<comment type="subcellular location">
    <subcellularLocation>
        <location evidence="1">Cell membrane</location>
        <topology evidence="1">Multi-pass membrane protein</topology>
    </subcellularLocation>
</comment>
<dbReference type="RefSeq" id="WP_203569352.1">
    <property type="nucleotide sequence ID" value="NZ_WOFE01000001.1"/>
</dbReference>
<dbReference type="InterPro" id="IPR022791">
    <property type="entry name" value="L-PG_synthase/AglD"/>
</dbReference>
<dbReference type="Pfam" id="PF03706">
    <property type="entry name" value="LPG_synthase_TM"/>
    <property type="match status" value="1"/>
</dbReference>
<feature type="transmembrane region" description="Helical" evidence="6">
    <location>
        <begin position="291"/>
        <end position="314"/>
    </location>
</feature>
<gene>
    <name evidence="7" type="ORF">GM173_00345</name>
</gene>
<feature type="transmembrane region" description="Helical" evidence="6">
    <location>
        <begin position="7"/>
        <end position="25"/>
    </location>
</feature>
<feature type="transmembrane region" description="Helical" evidence="6">
    <location>
        <begin position="123"/>
        <end position="140"/>
    </location>
</feature>
<evidence type="ECO:0000256" key="2">
    <source>
        <dbReference type="ARBA" id="ARBA00022475"/>
    </source>
</evidence>
<reference evidence="7 8" key="1">
    <citation type="submission" date="2019-11" db="EMBL/GenBank/DDBJ databases">
        <title>Novel Deefgea species.</title>
        <authorList>
            <person name="Han J.-H."/>
        </authorList>
    </citation>
    <scope>NUCLEOTIDE SEQUENCE [LARGE SCALE GENOMIC DNA]</scope>
    <source>
        <strain evidence="7 8">LMG 24817</strain>
    </source>
</reference>